<dbReference type="AlphaFoldDB" id="A0AA39GTY7"/>
<sequence length="99" mass="10983">MITVQYVVLMFATLFSVLIVATHAQIELDTLGKECMSAYHCWKTEPVSADGLPLSLSVTLSKRLEIGGALGRGNKCRCRQGICQLYIIPTRTFVPCEEF</sequence>
<keyword evidence="1" id="KW-0732">Signal</keyword>
<feature type="chain" id="PRO_5041345201" evidence="1">
    <location>
        <begin position="25"/>
        <end position="99"/>
    </location>
</feature>
<evidence type="ECO:0000313" key="2">
    <source>
        <dbReference type="EMBL" id="KAK0393518.1"/>
    </source>
</evidence>
<comment type="caution">
    <text evidence="2">The sequence shown here is derived from an EMBL/GenBank/DDBJ whole genome shotgun (WGS) entry which is preliminary data.</text>
</comment>
<feature type="signal peptide" evidence="1">
    <location>
        <begin position="1"/>
        <end position="24"/>
    </location>
</feature>
<gene>
    <name evidence="2" type="ORF">QR680_000250</name>
</gene>
<keyword evidence="3" id="KW-1185">Reference proteome</keyword>
<reference evidence="2" key="1">
    <citation type="submission" date="2023-06" db="EMBL/GenBank/DDBJ databases">
        <title>Genomic analysis of the entomopathogenic nematode Steinernema hermaphroditum.</title>
        <authorList>
            <person name="Schwarz E.M."/>
            <person name="Heppert J.K."/>
            <person name="Baniya A."/>
            <person name="Schwartz H.T."/>
            <person name="Tan C.-H."/>
            <person name="Antoshechkin I."/>
            <person name="Sternberg P.W."/>
            <person name="Goodrich-Blair H."/>
            <person name="Dillman A.R."/>
        </authorList>
    </citation>
    <scope>NUCLEOTIDE SEQUENCE</scope>
    <source>
        <strain evidence="2">PS9179</strain>
        <tissue evidence="2">Whole animal</tissue>
    </source>
</reference>
<dbReference type="Proteomes" id="UP001175271">
    <property type="component" value="Unassembled WGS sequence"/>
</dbReference>
<dbReference type="EMBL" id="JAUCMV010000005">
    <property type="protein sequence ID" value="KAK0393518.1"/>
    <property type="molecule type" value="Genomic_DNA"/>
</dbReference>
<proteinExistence type="predicted"/>
<accession>A0AA39GTY7</accession>
<evidence type="ECO:0000256" key="1">
    <source>
        <dbReference type="SAM" id="SignalP"/>
    </source>
</evidence>
<name>A0AA39GTY7_9BILA</name>
<evidence type="ECO:0000313" key="3">
    <source>
        <dbReference type="Proteomes" id="UP001175271"/>
    </source>
</evidence>
<organism evidence="2 3">
    <name type="scientific">Steinernema hermaphroditum</name>
    <dbReference type="NCBI Taxonomy" id="289476"/>
    <lineage>
        <taxon>Eukaryota</taxon>
        <taxon>Metazoa</taxon>
        <taxon>Ecdysozoa</taxon>
        <taxon>Nematoda</taxon>
        <taxon>Chromadorea</taxon>
        <taxon>Rhabditida</taxon>
        <taxon>Tylenchina</taxon>
        <taxon>Panagrolaimomorpha</taxon>
        <taxon>Strongyloidoidea</taxon>
        <taxon>Steinernematidae</taxon>
        <taxon>Steinernema</taxon>
    </lineage>
</organism>
<protein>
    <submittedName>
        <fullName evidence="2">Uncharacterized protein</fullName>
    </submittedName>
</protein>